<dbReference type="InterPro" id="IPR007692">
    <property type="entry name" value="DNA_helicase_DnaB"/>
</dbReference>
<comment type="caution">
    <text evidence="14">The sequence shown here is derived from an EMBL/GenBank/DDBJ whole genome shotgun (WGS) entry which is preliminary data.</text>
</comment>
<dbReference type="GO" id="GO:0005524">
    <property type="term" value="F:ATP binding"/>
    <property type="evidence" value="ECO:0007669"/>
    <property type="project" value="UniProtKB-UniRule"/>
</dbReference>
<keyword evidence="8 12" id="KW-0238">DNA-binding</keyword>
<dbReference type="OrthoDB" id="9773982at2"/>
<evidence type="ECO:0000313" key="14">
    <source>
        <dbReference type="EMBL" id="KPL90009.1"/>
    </source>
</evidence>
<dbReference type="Gene3D" id="1.10.860.10">
    <property type="entry name" value="DNAb Helicase, Chain A"/>
    <property type="match status" value="1"/>
</dbReference>
<dbReference type="GO" id="GO:0042802">
    <property type="term" value="F:identical protein binding"/>
    <property type="evidence" value="ECO:0007669"/>
    <property type="project" value="UniProtKB-ARBA"/>
</dbReference>
<dbReference type="Pfam" id="PF03796">
    <property type="entry name" value="DnaB_C"/>
    <property type="match status" value="1"/>
</dbReference>
<evidence type="ECO:0000256" key="4">
    <source>
        <dbReference type="ARBA" id="ARBA00022741"/>
    </source>
</evidence>
<protein>
    <recommendedName>
        <fullName evidence="11 12">Replicative DNA helicase</fullName>
        <ecNumber evidence="11 12">5.6.2.3</ecNumber>
    </recommendedName>
</protein>
<dbReference type="PANTHER" id="PTHR30153">
    <property type="entry name" value="REPLICATIVE DNA HELICASE DNAB"/>
    <property type="match status" value="1"/>
</dbReference>
<comment type="catalytic activity">
    <reaction evidence="10 12">
        <text>ATP + H2O = ADP + phosphate + H(+)</text>
        <dbReference type="Rhea" id="RHEA:13065"/>
        <dbReference type="ChEBI" id="CHEBI:15377"/>
        <dbReference type="ChEBI" id="CHEBI:15378"/>
        <dbReference type="ChEBI" id="CHEBI:30616"/>
        <dbReference type="ChEBI" id="CHEBI:43474"/>
        <dbReference type="ChEBI" id="CHEBI:456216"/>
        <dbReference type="EC" id="5.6.2.3"/>
    </reaction>
</comment>
<dbReference type="NCBIfam" id="TIGR00665">
    <property type="entry name" value="DnaB"/>
    <property type="match status" value="1"/>
</dbReference>
<gene>
    <name evidence="14" type="ORF">SE18_08635</name>
</gene>
<keyword evidence="2 12" id="KW-0639">Primosome</keyword>
<evidence type="ECO:0000256" key="10">
    <source>
        <dbReference type="ARBA" id="ARBA00048954"/>
    </source>
</evidence>
<evidence type="ECO:0000256" key="1">
    <source>
        <dbReference type="ARBA" id="ARBA00008428"/>
    </source>
</evidence>
<dbReference type="GO" id="GO:0016887">
    <property type="term" value="F:ATP hydrolysis activity"/>
    <property type="evidence" value="ECO:0007669"/>
    <property type="project" value="RHEA"/>
</dbReference>
<accession>A0A0P6YDC6</accession>
<sequence>MTTQNYDEYAEQFTLGAILLDPDVTVLVNNILVDADDFYFEKHAMIYRAIRAVFDRRVRPNAATVYTELQRQGNHESVGGFSYLSHLTMVPPTATEVESYAVSVADMAWTRRALKNSAELARIANDNELTREAKYLAMTDKLEALGRSASQQAFTSMATMTELIYTQLEHQMEGDRKVSGVPSGYHDLDNLTGGFQNSDFIILAARPATGKTSLALNIAYNSAKESEATVAVFSLEMSREQLMQRMLATETGIDMQKVRLGEINDRDLQLLTEALGRMSTLPIYINDTPACTVAHIRSRCMQLQAEQGLDLVIIDYLQLMQGGATGRRGENRQQEVSDISRGLKALARDLNVPVIALSQLSRAVESRSSNVPMLSDLRESGSLEQDADIVMFIYREELYNPDTDKKGIAEVHISKHRNGPTGIVPLRFFRSTTRFANLDTYREAEGY</sequence>
<dbReference type="PATRIC" id="fig|70996.4.peg.3776"/>
<dbReference type="Pfam" id="PF00772">
    <property type="entry name" value="DnaB"/>
    <property type="match status" value="1"/>
</dbReference>
<evidence type="ECO:0000256" key="6">
    <source>
        <dbReference type="ARBA" id="ARBA00022806"/>
    </source>
</evidence>
<evidence type="ECO:0000256" key="11">
    <source>
        <dbReference type="NCBIfam" id="TIGR00665"/>
    </source>
</evidence>
<feature type="domain" description="SF4 helicase" evidence="13">
    <location>
        <begin position="174"/>
        <end position="442"/>
    </location>
</feature>
<dbReference type="AlphaFoldDB" id="A0A0P6YDC6"/>
<keyword evidence="4 12" id="KW-0547">Nucleotide-binding</keyword>
<evidence type="ECO:0000256" key="5">
    <source>
        <dbReference type="ARBA" id="ARBA00022801"/>
    </source>
</evidence>
<dbReference type="InterPro" id="IPR036185">
    <property type="entry name" value="DNA_heli_DnaB-like_N_sf"/>
</dbReference>
<comment type="function">
    <text evidence="12">The main replicative DNA helicase, it participates in initiation and elongation during chromosome replication. Travels ahead of the DNA replisome, separating dsDNA into templates for DNA synthesis. A processive ATP-dependent 5'-3' DNA helicase it has DNA-dependent ATPase activity.</text>
</comment>
<dbReference type="CDD" id="cd00984">
    <property type="entry name" value="DnaB_C"/>
    <property type="match status" value="1"/>
</dbReference>
<proteinExistence type="inferred from homology"/>
<evidence type="ECO:0000256" key="8">
    <source>
        <dbReference type="ARBA" id="ARBA00023125"/>
    </source>
</evidence>
<dbReference type="STRING" id="70996.SE18_08635"/>
<evidence type="ECO:0000256" key="12">
    <source>
        <dbReference type="RuleBase" id="RU362085"/>
    </source>
</evidence>
<evidence type="ECO:0000256" key="9">
    <source>
        <dbReference type="ARBA" id="ARBA00023235"/>
    </source>
</evidence>
<evidence type="ECO:0000256" key="2">
    <source>
        <dbReference type="ARBA" id="ARBA00022515"/>
    </source>
</evidence>
<dbReference type="InterPro" id="IPR007693">
    <property type="entry name" value="DNA_helicase_DnaB-like_N"/>
</dbReference>
<keyword evidence="3 12" id="KW-0235">DNA replication</keyword>
<reference evidence="14 15" key="1">
    <citation type="submission" date="2015-07" db="EMBL/GenBank/DDBJ databases">
        <title>Whole genome sequence of Herpetosiphon geysericola DSM 7119.</title>
        <authorList>
            <person name="Hemp J."/>
            <person name="Ward L.M."/>
            <person name="Pace L.A."/>
            <person name="Fischer W.W."/>
        </authorList>
    </citation>
    <scope>NUCLEOTIDE SEQUENCE [LARGE SCALE GENOMIC DNA]</scope>
    <source>
        <strain evidence="14 15">DSM 7119</strain>
    </source>
</reference>
<keyword evidence="7 12" id="KW-0067">ATP-binding</keyword>
<dbReference type="Proteomes" id="UP000050277">
    <property type="component" value="Unassembled WGS sequence"/>
</dbReference>
<organism evidence="14 15">
    <name type="scientific">Herpetosiphon geysericola</name>
    <dbReference type="NCBI Taxonomy" id="70996"/>
    <lineage>
        <taxon>Bacteria</taxon>
        <taxon>Bacillati</taxon>
        <taxon>Chloroflexota</taxon>
        <taxon>Chloroflexia</taxon>
        <taxon>Herpetosiphonales</taxon>
        <taxon>Herpetosiphonaceae</taxon>
        <taxon>Herpetosiphon</taxon>
    </lineage>
</organism>
<evidence type="ECO:0000256" key="7">
    <source>
        <dbReference type="ARBA" id="ARBA00022840"/>
    </source>
</evidence>
<dbReference type="InterPro" id="IPR027417">
    <property type="entry name" value="P-loop_NTPase"/>
</dbReference>
<comment type="similarity">
    <text evidence="1 12">Belongs to the helicase family. DnaB subfamily.</text>
</comment>
<dbReference type="Gene3D" id="3.40.50.300">
    <property type="entry name" value="P-loop containing nucleotide triphosphate hydrolases"/>
    <property type="match status" value="1"/>
</dbReference>
<keyword evidence="9" id="KW-0413">Isomerase</keyword>
<keyword evidence="5 12" id="KW-0378">Hydrolase</keyword>
<name>A0A0P6YDC6_9CHLR</name>
<dbReference type="GO" id="GO:0003677">
    <property type="term" value="F:DNA binding"/>
    <property type="evidence" value="ECO:0007669"/>
    <property type="project" value="UniProtKB-UniRule"/>
</dbReference>
<evidence type="ECO:0000313" key="15">
    <source>
        <dbReference type="Proteomes" id="UP000050277"/>
    </source>
</evidence>
<dbReference type="RefSeq" id="WP_054534040.1">
    <property type="nucleotide sequence ID" value="NZ_LGKP01000014.1"/>
</dbReference>
<dbReference type="SUPFAM" id="SSF52540">
    <property type="entry name" value="P-loop containing nucleoside triphosphate hydrolases"/>
    <property type="match status" value="1"/>
</dbReference>
<dbReference type="InterPro" id="IPR007694">
    <property type="entry name" value="DNA_helicase_DnaB-like_C"/>
</dbReference>
<keyword evidence="15" id="KW-1185">Reference proteome</keyword>
<dbReference type="GO" id="GO:1990077">
    <property type="term" value="C:primosome complex"/>
    <property type="evidence" value="ECO:0007669"/>
    <property type="project" value="UniProtKB-UniRule"/>
</dbReference>
<keyword evidence="6 12" id="KW-0347">Helicase</keyword>
<evidence type="ECO:0000256" key="3">
    <source>
        <dbReference type="ARBA" id="ARBA00022705"/>
    </source>
</evidence>
<dbReference type="GO" id="GO:0006269">
    <property type="term" value="P:DNA replication, synthesis of primer"/>
    <property type="evidence" value="ECO:0007669"/>
    <property type="project" value="UniProtKB-UniRule"/>
</dbReference>
<evidence type="ECO:0000259" key="13">
    <source>
        <dbReference type="PROSITE" id="PS51199"/>
    </source>
</evidence>
<dbReference type="GO" id="GO:0005829">
    <property type="term" value="C:cytosol"/>
    <property type="evidence" value="ECO:0007669"/>
    <property type="project" value="TreeGrafter"/>
</dbReference>
<dbReference type="PROSITE" id="PS51199">
    <property type="entry name" value="SF4_HELICASE"/>
    <property type="match status" value="1"/>
</dbReference>
<dbReference type="EC" id="5.6.2.3" evidence="11 12"/>
<dbReference type="PANTHER" id="PTHR30153:SF2">
    <property type="entry name" value="REPLICATIVE DNA HELICASE"/>
    <property type="match status" value="1"/>
</dbReference>
<dbReference type="InterPro" id="IPR016136">
    <property type="entry name" value="DNA_helicase_N/primase_C"/>
</dbReference>
<dbReference type="FunFam" id="3.40.50.300:FF:000076">
    <property type="entry name" value="Replicative DNA helicase"/>
    <property type="match status" value="1"/>
</dbReference>
<dbReference type="GO" id="GO:0043139">
    <property type="term" value="F:5'-3' DNA helicase activity"/>
    <property type="evidence" value="ECO:0007669"/>
    <property type="project" value="UniProtKB-EC"/>
</dbReference>
<dbReference type="EMBL" id="LGKP01000014">
    <property type="protein sequence ID" value="KPL90009.1"/>
    <property type="molecule type" value="Genomic_DNA"/>
</dbReference>
<dbReference type="SUPFAM" id="SSF48024">
    <property type="entry name" value="N-terminal domain of DnaB helicase"/>
    <property type="match status" value="1"/>
</dbReference>